<feature type="transmembrane region" description="Helical" evidence="11">
    <location>
        <begin position="49"/>
        <end position="66"/>
    </location>
</feature>
<evidence type="ECO:0000256" key="4">
    <source>
        <dbReference type="ARBA" id="ARBA00022475"/>
    </source>
</evidence>
<evidence type="ECO:0000256" key="8">
    <source>
        <dbReference type="ARBA" id="ARBA00023004"/>
    </source>
</evidence>
<proteinExistence type="inferred from homology"/>
<dbReference type="RefSeq" id="WP_069365687.1">
    <property type="nucleotide sequence ID" value="NZ_CP012502.1"/>
</dbReference>
<keyword evidence="8" id="KW-0408">Iron</keyword>
<comment type="subcellular location">
    <subcellularLocation>
        <location evidence="1">Cell membrane</location>
        <topology evidence="1">Multi-pass membrane protein</topology>
    </subcellularLocation>
</comment>
<feature type="transmembrane region" description="Helical" evidence="11">
    <location>
        <begin position="219"/>
        <end position="252"/>
    </location>
</feature>
<comment type="similarity">
    <text evidence="2">Belongs to the binding-protein-dependent transport system permease family. FecCD subfamily.</text>
</comment>
<keyword evidence="3" id="KW-0813">Transport</keyword>
<feature type="transmembrane region" description="Helical" evidence="11">
    <location>
        <begin position="264"/>
        <end position="285"/>
    </location>
</feature>
<dbReference type="PATRIC" id="fig|632773.3.peg.2503"/>
<evidence type="ECO:0000256" key="3">
    <source>
        <dbReference type="ARBA" id="ARBA00022448"/>
    </source>
</evidence>
<dbReference type="GO" id="GO:0022857">
    <property type="term" value="F:transmembrane transporter activity"/>
    <property type="evidence" value="ECO:0007669"/>
    <property type="project" value="InterPro"/>
</dbReference>
<keyword evidence="5" id="KW-0410">Iron transport</keyword>
<sequence>MKPSFFFIVLVTLAFSSLFIGVGSLSITDLFQMSDQQSQIFWASRLPRMLSIVLAGAGMAIGGLIMQQLTQNKFVSPTTAGTMDSARFGILISILYFGQTNSLVQISVAVTFSIIGTLLFMALLKRIKQKDPIFIPLVGLMFGNIIGSITTFIAYKNDLIQNMTAWLQGNFATMMTGSYELLLLIAPLVLFAFFFANRFTVAGMGEDFSKNLGINHKQIVHTGLITVAVITSVVVVTVGMIPFLGLVVPNIISIFMGDHVRRTLPITAMAGSIFVLLCDMIGRLLIYPYEIPIGLTVGVIGSGIFLILLIRRVRLET</sequence>
<keyword evidence="10 11" id="KW-0472">Membrane</keyword>
<keyword evidence="4" id="KW-1003">Cell membrane</keyword>
<evidence type="ECO:0000313" key="13">
    <source>
        <dbReference type="Proteomes" id="UP000094463"/>
    </source>
</evidence>
<evidence type="ECO:0000256" key="9">
    <source>
        <dbReference type="ARBA" id="ARBA00023065"/>
    </source>
</evidence>
<keyword evidence="9" id="KW-0406">Ion transport</keyword>
<keyword evidence="13" id="KW-1185">Reference proteome</keyword>
<dbReference type="InterPro" id="IPR037294">
    <property type="entry name" value="ABC_BtuC-like"/>
</dbReference>
<dbReference type="InterPro" id="IPR000522">
    <property type="entry name" value="ABC_transptr_permease_BtuC"/>
</dbReference>
<dbReference type="AlphaFoldDB" id="A0A1D7QXQ4"/>
<evidence type="ECO:0000256" key="5">
    <source>
        <dbReference type="ARBA" id="ARBA00022496"/>
    </source>
</evidence>
<evidence type="ECO:0000256" key="6">
    <source>
        <dbReference type="ARBA" id="ARBA00022692"/>
    </source>
</evidence>
<dbReference type="CDD" id="cd06550">
    <property type="entry name" value="TM_ABC_iron-siderophores_like"/>
    <property type="match status" value="1"/>
</dbReference>
<keyword evidence="6 11" id="KW-0812">Transmembrane</keyword>
<keyword evidence="7 11" id="KW-1133">Transmembrane helix</keyword>
<dbReference type="OrthoDB" id="9811975at2"/>
<accession>A0A1D7QXQ4</accession>
<organism evidence="12 13">
    <name type="scientific">Salisediminibacterium beveridgei</name>
    <dbReference type="NCBI Taxonomy" id="632773"/>
    <lineage>
        <taxon>Bacteria</taxon>
        <taxon>Bacillati</taxon>
        <taxon>Bacillota</taxon>
        <taxon>Bacilli</taxon>
        <taxon>Bacillales</taxon>
        <taxon>Bacillaceae</taxon>
        <taxon>Salisediminibacterium</taxon>
    </lineage>
</organism>
<dbReference type="STRING" id="632773.BBEV_2397"/>
<dbReference type="KEGG" id="bbev:BBEV_2397"/>
<dbReference type="SUPFAM" id="SSF81345">
    <property type="entry name" value="ABC transporter involved in vitamin B12 uptake, BtuC"/>
    <property type="match status" value="1"/>
</dbReference>
<feature type="transmembrane region" description="Helical" evidence="11">
    <location>
        <begin position="291"/>
        <end position="310"/>
    </location>
</feature>
<dbReference type="FunFam" id="1.10.3470.10:FF:000004">
    <property type="entry name" value="Iron compound ABC transporter, permease"/>
    <property type="match status" value="1"/>
</dbReference>
<evidence type="ECO:0000256" key="7">
    <source>
        <dbReference type="ARBA" id="ARBA00022989"/>
    </source>
</evidence>
<protein>
    <submittedName>
        <fullName evidence="12">Putative iron compound ABC uptake transporter, permease protein</fullName>
    </submittedName>
</protein>
<dbReference type="EMBL" id="CP012502">
    <property type="protein sequence ID" value="AOM83738.1"/>
    <property type="molecule type" value="Genomic_DNA"/>
</dbReference>
<dbReference type="PANTHER" id="PTHR30472">
    <property type="entry name" value="FERRIC ENTEROBACTIN TRANSPORT SYSTEM PERMEASE PROTEIN"/>
    <property type="match status" value="1"/>
</dbReference>
<feature type="transmembrane region" description="Helical" evidence="11">
    <location>
        <begin position="181"/>
        <end position="199"/>
    </location>
</feature>
<dbReference type="PANTHER" id="PTHR30472:SF27">
    <property type="entry name" value="PETROBACTIN IMPORT SYSTEM PERMEASE PROTEIN YCLN"/>
    <property type="match status" value="1"/>
</dbReference>
<dbReference type="Gene3D" id="1.10.3470.10">
    <property type="entry name" value="ABC transporter involved in vitamin B12 uptake, BtuC"/>
    <property type="match status" value="1"/>
</dbReference>
<feature type="transmembrane region" description="Helical" evidence="11">
    <location>
        <begin position="133"/>
        <end position="155"/>
    </location>
</feature>
<dbReference type="GO" id="GO:0005886">
    <property type="term" value="C:plasma membrane"/>
    <property type="evidence" value="ECO:0007669"/>
    <property type="project" value="UniProtKB-SubCell"/>
</dbReference>
<dbReference type="Proteomes" id="UP000094463">
    <property type="component" value="Chromosome"/>
</dbReference>
<name>A0A1D7QXQ4_9BACI</name>
<feature type="transmembrane region" description="Helical" evidence="11">
    <location>
        <begin position="104"/>
        <end position="127"/>
    </location>
</feature>
<feature type="transmembrane region" description="Helical" evidence="11">
    <location>
        <begin position="6"/>
        <end position="28"/>
    </location>
</feature>
<evidence type="ECO:0000256" key="2">
    <source>
        <dbReference type="ARBA" id="ARBA00007935"/>
    </source>
</evidence>
<evidence type="ECO:0000256" key="1">
    <source>
        <dbReference type="ARBA" id="ARBA00004651"/>
    </source>
</evidence>
<evidence type="ECO:0000313" key="12">
    <source>
        <dbReference type="EMBL" id="AOM83738.1"/>
    </source>
</evidence>
<dbReference type="Pfam" id="PF01032">
    <property type="entry name" value="FecCD"/>
    <property type="match status" value="1"/>
</dbReference>
<dbReference type="GO" id="GO:0033214">
    <property type="term" value="P:siderophore-iron import into cell"/>
    <property type="evidence" value="ECO:0007669"/>
    <property type="project" value="TreeGrafter"/>
</dbReference>
<evidence type="ECO:0000256" key="10">
    <source>
        <dbReference type="ARBA" id="ARBA00023136"/>
    </source>
</evidence>
<reference evidence="12 13" key="1">
    <citation type="submission" date="2015-08" db="EMBL/GenBank/DDBJ databases">
        <title>The complete genome sequence of Bacillus beveridgei MLTeJB.</title>
        <authorList>
            <person name="Hanson T.E."/>
            <person name="Mesa C."/>
            <person name="Basesman S.M."/>
            <person name="Oremland R.S."/>
        </authorList>
    </citation>
    <scope>NUCLEOTIDE SEQUENCE [LARGE SCALE GENOMIC DNA]</scope>
    <source>
        <strain evidence="12 13">MLTeJB</strain>
    </source>
</reference>
<gene>
    <name evidence="12" type="ORF">BBEV_2397</name>
</gene>
<evidence type="ECO:0000256" key="11">
    <source>
        <dbReference type="SAM" id="Phobius"/>
    </source>
</evidence>